<evidence type="ECO:0000313" key="3">
    <source>
        <dbReference type="Proteomes" id="UP000032702"/>
    </source>
</evidence>
<name>Q094V6_STIAD</name>
<organism evidence="2 3">
    <name type="scientific">Stigmatella aurantiaca (strain DW4/3-1)</name>
    <dbReference type="NCBI Taxonomy" id="378806"/>
    <lineage>
        <taxon>Bacteria</taxon>
        <taxon>Pseudomonadati</taxon>
        <taxon>Myxococcota</taxon>
        <taxon>Myxococcia</taxon>
        <taxon>Myxococcales</taxon>
        <taxon>Cystobacterineae</taxon>
        <taxon>Archangiaceae</taxon>
        <taxon>Stigmatella</taxon>
    </lineage>
</organism>
<reference evidence="2 3" key="1">
    <citation type="submission" date="2006-04" db="EMBL/GenBank/DDBJ databases">
        <authorList>
            <person name="Nierman W.C."/>
        </authorList>
    </citation>
    <scope>NUCLEOTIDE SEQUENCE [LARGE SCALE GENOMIC DNA]</scope>
    <source>
        <strain evidence="2 3">DW4/3-1</strain>
    </source>
</reference>
<feature type="region of interest" description="Disordered" evidence="1">
    <location>
        <begin position="1"/>
        <end position="43"/>
    </location>
</feature>
<gene>
    <name evidence="2" type="ORF">STIAU_4970</name>
</gene>
<evidence type="ECO:0000256" key="1">
    <source>
        <dbReference type="SAM" id="MobiDB-lite"/>
    </source>
</evidence>
<feature type="compositionally biased region" description="Basic and acidic residues" evidence="1">
    <location>
        <begin position="11"/>
        <end position="23"/>
    </location>
</feature>
<dbReference type="EMBL" id="AAMD01000036">
    <property type="protein sequence ID" value="EAU67269.1"/>
    <property type="molecule type" value="Genomic_DNA"/>
</dbReference>
<protein>
    <submittedName>
        <fullName evidence="2">Uncharacterized protein</fullName>
    </submittedName>
</protein>
<evidence type="ECO:0000313" key="2">
    <source>
        <dbReference type="EMBL" id="EAU67269.1"/>
    </source>
</evidence>
<dbReference type="Proteomes" id="UP000032702">
    <property type="component" value="Unassembled WGS sequence"/>
</dbReference>
<comment type="caution">
    <text evidence="2">The sequence shown here is derived from an EMBL/GenBank/DDBJ whole genome shotgun (WGS) entry which is preliminary data.</text>
</comment>
<dbReference type="AlphaFoldDB" id="Q094V6"/>
<sequence length="43" mass="4439">MSASSTSPSPPEKDVRGFGREPSCHPSSEASPPPLVGNDSLSR</sequence>
<accession>Q094V6</accession>
<feature type="non-terminal residue" evidence="2">
    <location>
        <position position="43"/>
    </location>
</feature>
<proteinExistence type="predicted"/>